<feature type="transmembrane region" description="Helical" evidence="7">
    <location>
        <begin position="40"/>
        <end position="60"/>
    </location>
</feature>
<evidence type="ECO:0000256" key="2">
    <source>
        <dbReference type="ARBA" id="ARBA00022475"/>
    </source>
</evidence>
<evidence type="ECO:0000256" key="3">
    <source>
        <dbReference type="ARBA" id="ARBA00022692"/>
    </source>
</evidence>
<dbReference type="EMBL" id="SLXO01000006">
    <property type="protein sequence ID" value="TCP33930.1"/>
    <property type="molecule type" value="Genomic_DNA"/>
</dbReference>
<reference evidence="8 9" key="1">
    <citation type="submission" date="2019-03" db="EMBL/GenBank/DDBJ databases">
        <title>Genomic Encyclopedia of Type Strains, Phase IV (KMG-IV): sequencing the most valuable type-strain genomes for metagenomic binning, comparative biology and taxonomic classification.</title>
        <authorList>
            <person name="Goeker M."/>
        </authorList>
    </citation>
    <scope>NUCLEOTIDE SEQUENCE [LARGE SCALE GENOMIC DNA]</scope>
    <source>
        <strain evidence="8 9">DSM 2132</strain>
    </source>
</reference>
<dbReference type="Proteomes" id="UP000295399">
    <property type="component" value="Unassembled WGS sequence"/>
</dbReference>
<dbReference type="GO" id="GO:0005886">
    <property type="term" value="C:plasma membrane"/>
    <property type="evidence" value="ECO:0007669"/>
    <property type="project" value="UniProtKB-SubCell"/>
</dbReference>
<keyword evidence="2" id="KW-1003">Cell membrane</keyword>
<dbReference type="AlphaFoldDB" id="A0A4R2PF58"/>
<evidence type="ECO:0000256" key="1">
    <source>
        <dbReference type="ARBA" id="ARBA00004651"/>
    </source>
</evidence>
<dbReference type="PANTHER" id="PTHR30213:SF0">
    <property type="entry name" value="UPF0761 MEMBRANE PROTEIN YIHY"/>
    <property type="match status" value="1"/>
</dbReference>
<dbReference type="RefSeq" id="WP_132708595.1">
    <property type="nucleotide sequence ID" value="NZ_JACIGF010000006.1"/>
</dbReference>
<feature type="transmembrane region" description="Helical" evidence="7">
    <location>
        <begin position="225"/>
        <end position="247"/>
    </location>
</feature>
<keyword evidence="3 7" id="KW-0812">Transmembrane</keyword>
<feature type="transmembrane region" description="Helical" evidence="7">
    <location>
        <begin position="150"/>
        <end position="176"/>
    </location>
</feature>
<evidence type="ECO:0000313" key="9">
    <source>
        <dbReference type="Proteomes" id="UP000295399"/>
    </source>
</evidence>
<keyword evidence="9" id="KW-1185">Reference proteome</keyword>
<evidence type="ECO:0000256" key="6">
    <source>
        <dbReference type="SAM" id="MobiDB-lite"/>
    </source>
</evidence>
<comment type="caution">
    <text evidence="8">The sequence shown here is derived from an EMBL/GenBank/DDBJ whole genome shotgun (WGS) entry which is preliminary data.</text>
</comment>
<keyword evidence="5 7" id="KW-0472">Membrane</keyword>
<evidence type="ECO:0000256" key="5">
    <source>
        <dbReference type="ARBA" id="ARBA00023136"/>
    </source>
</evidence>
<dbReference type="PIRSF" id="PIRSF035875">
    <property type="entry name" value="RNase_BN"/>
    <property type="match status" value="1"/>
</dbReference>
<organism evidence="8 9">
    <name type="scientific">Rhodothalassium salexigens DSM 2132</name>
    <dbReference type="NCBI Taxonomy" id="1188247"/>
    <lineage>
        <taxon>Bacteria</taxon>
        <taxon>Pseudomonadati</taxon>
        <taxon>Pseudomonadota</taxon>
        <taxon>Alphaproteobacteria</taxon>
        <taxon>Rhodothalassiales</taxon>
        <taxon>Rhodothalassiaceae</taxon>
        <taxon>Rhodothalassium</taxon>
    </lineage>
</organism>
<feature type="transmembrane region" description="Helical" evidence="7">
    <location>
        <begin position="196"/>
        <end position="213"/>
    </location>
</feature>
<name>A0A4R2PF58_RHOSA</name>
<proteinExistence type="predicted"/>
<evidence type="ECO:0000313" key="8">
    <source>
        <dbReference type="EMBL" id="TCP33930.1"/>
    </source>
</evidence>
<feature type="region of interest" description="Disordered" evidence="6">
    <location>
        <begin position="296"/>
        <end position="330"/>
    </location>
</feature>
<sequence length="330" mass="35152">MTAVPPPSGPLALPRRAARATAAVLNDAARHYFAHNGPVYAANMAFLGMLALFPFLLFLVSLSGLFGQTETGALLVEMLLETVPDRVADTLSGPIERIIGGARTDLLTGGVLVALWTASAGVHAARVTVLRAFEAPTSTRREIRRRIETLGLVILLSITATGGIALYVLTPAAIALVESYAAIPKPVFRFAALTQYLFSPALLFAVHWVFYRICLPGWAKRDRAVAPGALFAALAWLAIGWGLSLYLRNLGQYDATYGSLSGAVVTQLFFLLGSSGFIFGAEINAAVTRRRRAARAGRTGTRDATSRGIQNDDVFNDDGGQARPDHGAGQ</sequence>
<dbReference type="PANTHER" id="PTHR30213">
    <property type="entry name" value="INNER MEMBRANE PROTEIN YHJD"/>
    <property type="match status" value="1"/>
</dbReference>
<dbReference type="NCBIfam" id="TIGR00765">
    <property type="entry name" value="yihY_not_rbn"/>
    <property type="match status" value="1"/>
</dbReference>
<gene>
    <name evidence="8" type="ORF">EV659_10688</name>
</gene>
<dbReference type="InParanoid" id="A0A4R2PF58"/>
<keyword evidence="4 7" id="KW-1133">Transmembrane helix</keyword>
<evidence type="ECO:0000256" key="4">
    <source>
        <dbReference type="ARBA" id="ARBA00022989"/>
    </source>
</evidence>
<dbReference type="Pfam" id="PF03631">
    <property type="entry name" value="Virul_fac_BrkB"/>
    <property type="match status" value="1"/>
</dbReference>
<dbReference type="OrthoDB" id="9781030at2"/>
<evidence type="ECO:0000256" key="7">
    <source>
        <dbReference type="SAM" id="Phobius"/>
    </source>
</evidence>
<protein>
    <submittedName>
        <fullName evidence="8">Membrane protein</fullName>
    </submittedName>
</protein>
<accession>A0A4R2PF58</accession>
<dbReference type="InterPro" id="IPR017039">
    <property type="entry name" value="Virul_fac_BrkB"/>
</dbReference>
<feature type="transmembrane region" description="Helical" evidence="7">
    <location>
        <begin position="267"/>
        <end position="287"/>
    </location>
</feature>
<comment type="subcellular location">
    <subcellularLocation>
        <location evidence="1">Cell membrane</location>
        <topology evidence="1">Multi-pass membrane protein</topology>
    </subcellularLocation>
</comment>